<sequence>MPASDTDDLDEVYEIEEEFDISLSPTGDEGSSFRTANDPASLYQRQNVTERKGAVDVRCQVVDVVHGLPHPEAEVFATLIVLRFSFSSRKAGRRILEVQTSLEFAGCKAGAACPEVINIAPYGDMVLVQTSQKEDEKLSLGGNIGAPPLLGVQAGVNLAWDKSVSRETTDATKLIGSMDLIGRNYGNANSASWSLVENRTTKTGVPTSMTASILLNREDNSPFKCIFKLHATVDWMSSIEKLVGSRSRDDPVLFDPRIKPTNRLQVYDHEALDSVNLERLANVTFMTVQDNAVKHI</sequence>
<gene>
    <name evidence="1" type="ORF">DBV05_g12453</name>
</gene>
<dbReference type="Proteomes" id="UP000325902">
    <property type="component" value="Unassembled WGS sequence"/>
</dbReference>
<comment type="caution">
    <text evidence="1">The sequence shown here is derived from an EMBL/GenBank/DDBJ whole genome shotgun (WGS) entry which is preliminary data.</text>
</comment>
<accession>A0A5N5CU35</accession>
<evidence type="ECO:0000313" key="1">
    <source>
        <dbReference type="EMBL" id="KAB2568870.1"/>
    </source>
</evidence>
<dbReference type="EMBL" id="VCHE01000259">
    <property type="protein sequence ID" value="KAB2568870.1"/>
    <property type="molecule type" value="Genomic_DNA"/>
</dbReference>
<dbReference type="OrthoDB" id="5030973at2759"/>
<evidence type="ECO:0000313" key="2">
    <source>
        <dbReference type="Proteomes" id="UP000325902"/>
    </source>
</evidence>
<reference evidence="1 2" key="1">
    <citation type="journal article" date="2019" name="Sci. Rep.">
        <title>A multi-omics analysis of the grapevine pathogen Lasiodiplodia theobromae reveals that temperature affects the expression of virulence- and pathogenicity-related genes.</title>
        <authorList>
            <person name="Felix C."/>
            <person name="Meneses R."/>
            <person name="Goncalves M.F.M."/>
            <person name="Tilleman L."/>
            <person name="Duarte A.S."/>
            <person name="Jorrin-Novo J.V."/>
            <person name="Van de Peer Y."/>
            <person name="Deforce D."/>
            <person name="Van Nieuwerburgh F."/>
            <person name="Esteves A.C."/>
            <person name="Alves A."/>
        </authorList>
    </citation>
    <scope>NUCLEOTIDE SEQUENCE [LARGE SCALE GENOMIC DNA]</scope>
    <source>
        <strain evidence="1 2">LA-SOL3</strain>
    </source>
</reference>
<dbReference type="AlphaFoldDB" id="A0A5N5CU35"/>
<name>A0A5N5CU35_9PEZI</name>
<keyword evidence="2" id="KW-1185">Reference proteome</keyword>
<protein>
    <submittedName>
        <fullName evidence="1">Uncharacterized protein</fullName>
    </submittedName>
</protein>
<proteinExistence type="predicted"/>
<organism evidence="1 2">
    <name type="scientific">Lasiodiplodia theobromae</name>
    <dbReference type="NCBI Taxonomy" id="45133"/>
    <lineage>
        <taxon>Eukaryota</taxon>
        <taxon>Fungi</taxon>
        <taxon>Dikarya</taxon>
        <taxon>Ascomycota</taxon>
        <taxon>Pezizomycotina</taxon>
        <taxon>Dothideomycetes</taxon>
        <taxon>Dothideomycetes incertae sedis</taxon>
        <taxon>Botryosphaeriales</taxon>
        <taxon>Botryosphaeriaceae</taxon>
        <taxon>Lasiodiplodia</taxon>
    </lineage>
</organism>